<dbReference type="InterPro" id="IPR000182">
    <property type="entry name" value="GNAT_dom"/>
</dbReference>
<keyword evidence="3" id="KW-1185">Reference proteome</keyword>
<accession>A0A9W4DKP6</accession>
<dbReference type="GO" id="GO:0016747">
    <property type="term" value="F:acyltransferase activity, transferring groups other than amino-acyl groups"/>
    <property type="evidence" value="ECO:0007669"/>
    <property type="project" value="InterPro"/>
</dbReference>
<sequence length="171" mass="18972">MPAYEQMATHLETERLTLRPWADTDAEELRALFAERGNGTPTAEESRRDVEVLREREAAAGVSLLAMVRREEGDFIGYCGLVVGRSTVEEPEIAYELLRRVHGHGYATEAARAVVAAAAATGRTRLWSTTRPENKPSLRVLEKTGFTYHRTTQDERGDVVWLTRSLTGGAG</sequence>
<dbReference type="PANTHER" id="PTHR43792">
    <property type="entry name" value="GNAT FAMILY, PUTATIVE (AFU_ORTHOLOGUE AFUA_3G00765)-RELATED-RELATED"/>
    <property type="match status" value="1"/>
</dbReference>
<evidence type="ECO:0000259" key="1">
    <source>
        <dbReference type="PROSITE" id="PS51186"/>
    </source>
</evidence>
<organism evidence="2 3">
    <name type="scientific">Actinacidiphila cocklensis</name>
    <dbReference type="NCBI Taxonomy" id="887465"/>
    <lineage>
        <taxon>Bacteria</taxon>
        <taxon>Bacillati</taxon>
        <taxon>Actinomycetota</taxon>
        <taxon>Actinomycetes</taxon>
        <taxon>Kitasatosporales</taxon>
        <taxon>Streptomycetaceae</taxon>
        <taxon>Actinacidiphila</taxon>
    </lineage>
</organism>
<evidence type="ECO:0000313" key="2">
    <source>
        <dbReference type="EMBL" id="CAG6391458.1"/>
    </source>
</evidence>
<dbReference type="InterPro" id="IPR051531">
    <property type="entry name" value="N-acetyltransferase"/>
</dbReference>
<evidence type="ECO:0000313" key="3">
    <source>
        <dbReference type="Proteomes" id="UP001152519"/>
    </source>
</evidence>
<dbReference type="Pfam" id="PF13302">
    <property type="entry name" value="Acetyltransf_3"/>
    <property type="match status" value="1"/>
</dbReference>
<reference evidence="2" key="1">
    <citation type="submission" date="2021-05" db="EMBL/GenBank/DDBJ databases">
        <authorList>
            <person name="Arsene-Ploetze F."/>
        </authorList>
    </citation>
    <scope>NUCLEOTIDE SEQUENCE</scope>
    <source>
        <strain evidence="2">DSM 42138</strain>
    </source>
</reference>
<dbReference type="AlphaFoldDB" id="A0A9W4DKP6"/>
<dbReference type="PROSITE" id="PS51186">
    <property type="entry name" value="GNAT"/>
    <property type="match status" value="1"/>
</dbReference>
<feature type="domain" description="N-acetyltransferase" evidence="1">
    <location>
        <begin position="16"/>
        <end position="167"/>
    </location>
</feature>
<name>A0A9W4DKP6_9ACTN</name>
<dbReference type="InterPro" id="IPR016181">
    <property type="entry name" value="Acyl_CoA_acyltransferase"/>
</dbReference>
<dbReference type="RefSeq" id="WP_251485110.1">
    <property type="nucleotide sequence ID" value="NZ_CAJSLV010000024.1"/>
</dbReference>
<comment type="caution">
    <text evidence="2">The sequence shown here is derived from an EMBL/GenBank/DDBJ whole genome shotgun (WGS) entry which is preliminary data.</text>
</comment>
<proteinExistence type="predicted"/>
<dbReference type="SUPFAM" id="SSF55729">
    <property type="entry name" value="Acyl-CoA N-acyltransferases (Nat)"/>
    <property type="match status" value="1"/>
</dbReference>
<protein>
    <submittedName>
        <fullName evidence="2">Protein N-acetyltransferase, RimJ/RimL family</fullName>
    </submittedName>
</protein>
<dbReference type="EMBL" id="CAJSLV010000024">
    <property type="protein sequence ID" value="CAG6391458.1"/>
    <property type="molecule type" value="Genomic_DNA"/>
</dbReference>
<dbReference type="Proteomes" id="UP001152519">
    <property type="component" value="Unassembled WGS sequence"/>
</dbReference>
<dbReference type="Gene3D" id="3.40.630.30">
    <property type="match status" value="1"/>
</dbReference>
<gene>
    <name evidence="2" type="ORF">SCOCK_120094</name>
</gene>
<dbReference type="PANTHER" id="PTHR43792:SF1">
    <property type="entry name" value="N-ACETYLTRANSFERASE DOMAIN-CONTAINING PROTEIN"/>
    <property type="match status" value="1"/>
</dbReference>